<evidence type="ECO:0000313" key="3">
    <source>
        <dbReference type="Proteomes" id="UP000182062"/>
    </source>
</evidence>
<reference evidence="2 3" key="1">
    <citation type="submission" date="2016-09" db="EMBL/GenBank/DDBJ databases">
        <title>Bacillus aquimaris SAMM genome sequence reveals colonization and biosurfactant production capacities.</title>
        <authorList>
            <person name="Waghmode S.R."/>
            <person name="Suryavanshi M.V."/>
        </authorList>
    </citation>
    <scope>NUCLEOTIDE SEQUENCE [LARGE SCALE GENOMIC DNA]</scope>
    <source>
        <strain evidence="2 3">SAMM</strain>
    </source>
</reference>
<comment type="caution">
    <text evidence="2">The sequence shown here is derived from an EMBL/GenBank/DDBJ whole genome shotgun (WGS) entry which is preliminary data.</text>
</comment>
<dbReference type="InterPro" id="IPR051678">
    <property type="entry name" value="AGP_Transferase"/>
</dbReference>
<dbReference type="Pfam" id="PF01636">
    <property type="entry name" value="APH"/>
    <property type="match status" value="1"/>
</dbReference>
<evidence type="ECO:0000313" key="2">
    <source>
        <dbReference type="EMBL" id="OIU71679.1"/>
    </source>
</evidence>
<dbReference type="OrthoDB" id="60975at2"/>
<dbReference type="AlphaFoldDB" id="A0A1J6WUX3"/>
<name>A0A1J6WUX3_9BACI</name>
<dbReference type="EMBL" id="MINN01000074">
    <property type="protein sequence ID" value="OIU71679.1"/>
    <property type="molecule type" value="Genomic_DNA"/>
</dbReference>
<feature type="domain" description="Protein kinase" evidence="1">
    <location>
        <begin position="20"/>
        <end position="299"/>
    </location>
</feature>
<organism evidence="2 3">
    <name type="scientific">Rossellomorea aquimaris</name>
    <dbReference type="NCBI Taxonomy" id="189382"/>
    <lineage>
        <taxon>Bacteria</taxon>
        <taxon>Bacillati</taxon>
        <taxon>Bacillota</taxon>
        <taxon>Bacilli</taxon>
        <taxon>Bacillales</taxon>
        <taxon>Bacillaceae</taxon>
        <taxon>Rossellomorea</taxon>
    </lineage>
</organism>
<dbReference type="InterPro" id="IPR011009">
    <property type="entry name" value="Kinase-like_dom_sf"/>
</dbReference>
<dbReference type="Proteomes" id="UP000182062">
    <property type="component" value="Unassembled WGS sequence"/>
</dbReference>
<dbReference type="PANTHER" id="PTHR21310">
    <property type="entry name" value="AMINOGLYCOSIDE PHOSPHOTRANSFERASE-RELATED-RELATED"/>
    <property type="match status" value="1"/>
</dbReference>
<dbReference type="PANTHER" id="PTHR21310:SF15">
    <property type="entry name" value="AMINOGLYCOSIDE PHOSPHOTRANSFERASE DOMAIN-CONTAINING PROTEIN"/>
    <property type="match status" value="1"/>
</dbReference>
<gene>
    <name evidence="2" type="ORF">BHE18_03160</name>
</gene>
<accession>A0A1J6WUX3</accession>
<dbReference type="InterPro" id="IPR000719">
    <property type="entry name" value="Prot_kinase_dom"/>
</dbReference>
<dbReference type="InterPro" id="IPR002575">
    <property type="entry name" value="Aminoglycoside_PTrfase"/>
</dbReference>
<dbReference type="Gene3D" id="3.90.1200.10">
    <property type="match status" value="1"/>
</dbReference>
<sequence>MDDNRHYINEITRNFPDFHVETVHLLGEGRMSIVLEVNEQWAFRFAKNGQASRDLEKEIKLLPDIQPTLSLAIPSFDYIGRQANGLYFVGYRKLSGDLLEEDSIAALSPVQVRNLIGSLADFIKKMQAFPVGPVESRAVPAVNLEKKYLQLFKEAKEKVFPLIDDKTKDYVSDRFHAFLQYPDYHKYTPALIHGDLSPDHFLIDSKTGKLTGIIDFGDMCLCDPDYEFLYTMEDCGKAFTRDLLCSLGYSDVEERMKKISCFVTFDQIQYTIDGILRKNEEWMEEGLLALGKEMERWEK</sequence>
<dbReference type="SUPFAM" id="SSF56112">
    <property type="entry name" value="Protein kinase-like (PK-like)"/>
    <property type="match status" value="1"/>
</dbReference>
<proteinExistence type="predicted"/>
<dbReference type="PROSITE" id="PS50011">
    <property type="entry name" value="PROTEIN_KINASE_DOM"/>
    <property type="match status" value="1"/>
</dbReference>
<keyword evidence="3" id="KW-1185">Reference proteome</keyword>
<dbReference type="Gene3D" id="3.30.200.20">
    <property type="entry name" value="Phosphorylase Kinase, domain 1"/>
    <property type="match status" value="1"/>
</dbReference>
<dbReference type="RefSeq" id="WP_071617349.1">
    <property type="nucleotide sequence ID" value="NZ_MINN01000074.1"/>
</dbReference>
<evidence type="ECO:0000259" key="1">
    <source>
        <dbReference type="PROSITE" id="PS50011"/>
    </source>
</evidence>
<dbReference type="GO" id="GO:0004672">
    <property type="term" value="F:protein kinase activity"/>
    <property type="evidence" value="ECO:0007669"/>
    <property type="project" value="InterPro"/>
</dbReference>
<protein>
    <recommendedName>
        <fullName evidence="1">Protein kinase domain-containing protein</fullName>
    </recommendedName>
</protein>
<dbReference type="GO" id="GO:0005524">
    <property type="term" value="F:ATP binding"/>
    <property type="evidence" value="ECO:0007669"/>
    <property type="project" value="InterPro"/>
</dbReference>